<gene>
    <name evidence="1" type="ORF">RRG08_047047</name>
</gene>
<keyword evidence="2" id="KW-1185">Reference proteome</keyword>
<dbReference type="AlphaFoldDB" id="A0AAE1AXM7"/>
<evidence type="ECO:0000313" key="1">
    <source>
        <dbReference type="EMBL" id="KAK3794772.1"/>
    </source>
</evidence>
<dbReference type="Proteomes" id="UP001283361">
    <property type="component" value="Unassembled WGS sequence"/>
</dbReference>
<proteinExistence type="predicted"/>
<reference evidence="1" key="1">
    <citation type="journal article" date="2023" name="G3 (Bethesda)">
        <title>A reference genome for the long-term kleptoplast-retaining sea slug Elysia crispata morphotype clarki.</title>
        <authorList>
            <person name="Eastman K.E."/>
            <person name="Pendleton A.L."/>
            <person name="Shaikh M.A."/>
            <person name="Suttiyut T."/>
            <person name="Ogas R."/>
            <person name="Tomko P."/>
            <person name="Gavelis G."/>
            <person name="Widhalm J.R."/>
            <person name="Wisecaver J.H."/>
        </authorList>
    </citation>
    <scope>NUCLEOTIDE SEQUENCE</scope>
    <source>
        <strain evidence="1">ECLA1</strain>
    </source>
</reference>
<protein>
    <submittedName>
        <fullName evidence="1">Uncharacterized protein</fullName>
    </submittedName>
</protein>
<name>A0AAE1AXM7_9GAST</name>
<accession>A0AAE1AXM7</accession>
<dbReference type="EMBL" id="JAWDGP010001093">
    <property type="protein sequence ID" value="KAK3794772.1"/>
    <property type="molecule type" value="Genomic_DNA"/>
</dbReference>
<comment type="caution">
    <text evidence="1">The sequence shown here is derived from an EMBL/GenBank/DDBJ whole genome shotgun (WGS) entry which is preliminary data.</text>
</comment>
<sequence>MIIPSTLAGVKHAPFIGQLGGCNSRGERTTCGSHPPNQTLSHQTGQLFAALHAFSAFLSGVSLFSTTTCRPDLVSNRASTDVLTSWGNRRHSSRQDVTLSVGLLDSRSKRISSGITQRALS</sequence>
<organism evidence="1 2">
    <name type="scientific">Elysia crispata</name>
    <name type="common">lettuce slug</name>
    <dbReference type="NCBI Taxonomy" id="231223"/>
    <lineage>
        <taxon>Eukaryota</taxon>
        <taxon>Metazoa</taxon>
        <taxon>Spiralia</taxon>
        <taxon>Lophotrochozoa</taxon>
        <taxon>Mollusca</taxon>
        <taxon>Gastropoda</taxon>
        <taxon>Heterobranchia</taxon>
        <taxon>Euthyneura</taxon>
        <taxon>Panpulmonata</taxon>
        <taxon>Sacoglossa</taxon>
        <taxon>Placobranchoidea</taxon>
        <taxon>Plakobranchidae</taxon>
        <taxon>Elysia</taxon>
    </lineage>
</organism>
<evidence type="ECO:0000313" key="2">
    <source>
        <dbReference type="Proteomes" id="UP001283361"/>
    </source>
</evidence>